<sequence length="167" mass="18833">MDARSDSEENAHVIIMDSTSERHAQEGSQSFHEIPEVSLCPPDSPDMEDLHRTSSPSQLYHQVPQDCPHHSQCHCCRNRQPITDSTFPATASPHPDCLSSPVKTTHSRSSSHMPSCHDTVQCHWLQGSHDDGVHQPVQHHIVTVRHEGLHRIPRRSVISRQQCCQHS</sequence>
<proteinExistence type="predicted"/>
<keyword evidence="3" id="KW-1185">Reference proteome</keyword>
<comment type="caution">
    <text evidence="2">The sequence shown here is derived from an EMBL/GenBank/DDBJ whole genome shotgun (WGS) entry which is preliminary data.</text>
</comment>
<dbReference type="EMBL" id="JAINUF010000007">
    <property type="protein sequence ID" value="KAJ8353594.1"/>
    <property type="molecule type" value="Genomic_DNA"/>
</dbReference>
<organism evidence="2 3">
    <name type="scientific">Synaphobranchus kaupii</name>
    <name type="common">Kaup's arrowtooth eel</name>
    <dbReference type="NCBI Taxonomy" id="118154"/>
    <lineage>
        <taxon>Eukaryota</taxon>
        <taxon>Metazoa</taxon>
        <taxon>Chordata</taxon>
        <taxon>Craniata</taxon>
        <taxon>Vertebrata</taxon>
        <taxon>Euteleostomi</taxon>
        <taxon>Actinopterygii</taxon>
        <taxon>Neopterygii</taxon>
        <taxon>Teleostei</taxon>
        <taxon>Anguilliformes</taxon>
        <taxon>Synaphobranchidae</taxon>
        <taxon>Synaphobranchus</taxon>
    </lineage>
</organism>
<feature type="compositionally biased region" description="Basic and acidic residues" evidence="1">
    <location>
        <begin position="1"/>
        <end position="11"/>
    </location>
</feature>
<evidence type="ECO:0000313" key="2">
    <source>
        <dbReference type="EMBL" id="KAJ8353594.1"/>
    </source>
</evidence>
<evidence type="ECO:0000256" key="1">
    <source>
        <dbReference type="SAM" id="MobiDB-lite"/>
    </source>
</evidence>
<gene>
    <name evidence="2" type="ORF">SKAU_G00211610</name>
</gene>
<name>A0A9Q1F917_SYNKA</name>
<dbReference type="OrthoDB" id="193905at2759"/>
<dbReference type="Proteomes" id="UP001152622">
    <property type="component" value="Chromosome 7"/>
</dbReference>
<dbReference type="AlphaFoldDB" id="A0A9Q1F917"/>
<protein>
    <submittedName>
        <fullName evidence="2">Uncharacterized protein</fullName>
    </submittedName>
</protein>
<feature type="region of interest" description="Disordered" evidence="1">
    <location>
        <begin position="1"/>
        <end position="38"/>
    </location>
</feature>
<accession>A0A9Q1F917</accession>
<evidence type="ECO:0000313" key="3">
    <source>
        <dbReference type="Proteomes" id="UP001152622"/>
    </source>
</evidence>
<reference evidence="2" key="1">
    <citation type="journal article" date="2023" name="Science">
        <title>Genome structures resolve the early diversification of teleost fishes.</title>
        <authorList>
            <person name="Parey E."/>
            <person name="Louis A."/>
            <person name="Montfort J."/>
            <person name="Bouchez O."/>
            <person name="Roques C."/>
            <person name="Iampietro C."/>
            <person name="Lluch J."/>
            <person name="Castinel A."/>
            <person name="Donnadieu C."/>
            <person name="Desvignes T."/>
            <person name="Floi Bucao C."/>
            <person name="Jouanno E."/>
            <person name="Wen M."/>
            <person name="Mejri S."/>
            <person name="Dirks R."/>
            <person name="Jansen H."/>
            <person name="Henkel C."/>
            <person name="Chen W.J."/>
            <person name="Zahm M."/>
            <person name="Cabau C."/>
            <person name="Klopp C."/>
            <person name="Thompson A.W."/>
            <person name="Robinson-Rechavi M."/>
            <person name="Braasch I."/>
            <person name="Lecointre G."/>
            <person name="Bobe J."/>
            <person name="Postlethwait J.H."/>
            <person name="Berthelot C."/>
            <person name="Roest Crollius H."/>
            <person name="Guiguen Y."/>
        </authorList>
    </citation>
    <scope>NUCLEOTIDE SEQUENCE</scope>
    <source>
        <strain evidence="2">WJC10195</strain>
    </source>
</reference>